<proteinExistence type="predicted"/>
<feature type="transmembrane region" description="Helical" evidence="1">
    <location>
        <begin position="149"/>
        <end position="170"/>
    </location>
</feature>
<reference evidence="2 3" key="1">
    <citation type="submission" date="2015-12" db="EMBL/GenBank/DDBJ databases">
        <title>The genome of Folsomia candida.</title>
        <authorList>
            <person name="Faddeeva A."/>
            <person name="Derks M.F."/>
            <person name="Anvar Y."/>
            <person name="Smit S."/>
            <person name="Van Straalen N."/>
            <person name="Roelofs D."/>
        </authorList>
    </citation>
    <scope>NUCLEOTIDE SEQUENCE [LARGE SCALE GENOMIC DNA]</scope>
    <source>
        <strain evidence="2 3">VU population</strain>
        <tissue evidence="2">Whole body</tissue>
    </source>
</reference>
<evidence type="ECO:0000313" key="2">
    <source>
        <dbReference type="EMBL" id="OXA41642.1"/>
    </source>
</evidence>
<dbReference type="AlphaFoldDB" id="A0A226D7X0"/>
<keyword evidence="1" id="KW-1133">Transmembrane helix</keyword>
<keyword evidence="3" id="KW-1185">Reference proteome</keyword>
<feature type="transmembrane region" description="Helical" evidence="1">
    <location>
        <begin position="51"/>
        <end position="75"/>
    </location>
</feature>
<organism evidence="2 3">
    <name type="scientific">Folsomia candida</name>
    <name type="common">Springtail</name>
    <dbReference type="NCBI Taxonomy" id="158441"/>
    <lineage>
        <taxon>Eukaryota</taxon>
        <taxon>Metazoa</taxon>
        <taxon>Ecdysozoa</taxon>
        <taxon>Arthropoda</taxon>
        <taxon>Hexapoda</taxon>
        <taxon>Collembola</taxon>
        <taxon>Entomobryomorpha</taxon>
        <taxon>Isotomoidea</taxon>
        <taxon>Isotomidae</taxon>
        <taxon>Proisotominae</taxon>
        <taxon>Folsomia</taxon>
    </lineage>
</organism>
<evidence type="ECO:0000313" key="3">
    <source>
        <dbReference type="Proteomes" id="UP000198287"/>
    </source>
</evidence>
<feature type="transmembrane region" description="Helical" evidence="1">
    <location>
        <begin position="87"/>
        <end position="115"/>
    </location>
</feature>
<evidence type="ECO:0000256" key="1">
    <source>
        <dbReference type="SAM" id="Phobius"/>
    </source>
</evidence>
<feature type="transmembrane region" description="Helical" evidence="1">
    <location>
        <begin position="296"/>
        <end position="318"/>
    </location>
</feature>
<feature type="transmembrane region" description="Helical" evidence="1">
    <location>
        <begin position="463"/>
        <end position="482"/>
    </location>
</feature>
<name>A0A226D7X0_FOLCA</name>
<keyword evidence="1" id="KW-0812">Transmembrane</keyword>
<sequence>MSPQVSEFFGVFLLYTEIIEKSRLFGNSPFHWNSERQRIIMDFKFIPYYKFWTRIAITFMTIIIPLLSLLGLHYTKELNDIVPFGVISFYSAAIVVLIGVVVMILPVIILWNVYAMQEIERSFNMFIRLSSVRPSKENGVAITTTVNKIAVLVAQVYSKLPIILTIGFISVNMDPLYYILPITSIMLRSILCLIAMTELCRLVVITLFCVLFVINVVKREMHMFTNITGRSNLGGMLFYRHFAILYNFRRLWATAMLTLITTVGFIMQTIVVFYMANLRDKCFLKKHKMSPQVSEFFGVFLIYTEIIEKSRLFGICPFHWNSKRERMTVDFKFFPYYKFWTRIATTFLTTVIPALSLLGRYYTKELHEIIPHGAISFYCAAIVILIGVKVIILPVIILWNVYVMQEIERSFNMFIRLSSVCPSKKQGGEKTTTINKVAVFIAQLYTKLPIIATLIFVSGDMDPLYYILPITSFSPGVCIFVLRSILFLIAGTEENVGNGDADTCYDGGIHIAGKFSGRFMR</sequence>
<dbReference type="Proteomes" id="UP000198287">
    <property type="component" value="Unassembled WGS sequence"/>
</dbReference>
<protein>
    <submittedName>
        <fullName evidence="2">Uncharacterized protein</fullName>
    </submittedName>
</protein>
<keyword evidence="1" id="KW-0472">Membrane</keyword>
<feature type="transmembrane region" description="Helical" evidence="1">
    <location>
        <begin position="339"/>
        <end position="363"/>
    </location>
</feature>
<accession>A0A226D7X0</accession>
<feature type="transmembrane region" description="Helical" evidence="1">
    <location>
        <begin position="437"/>
        <end position="457"/>
    </location>
</feature>
<comment type="caution">
    <text evidence="2">The sequence shown here is derived from an EMBL/GenBank/DDBJ whole genome shotgun (WGS) entry which is preliminary data.</text>
</comment>
<dbReference type="EMBL" id="LNIX01000029">
    <property type="protein sequence ID" value="OXA41642.1"/>
    <property type="molecule type" value="Genomic_DNA"/>
</dbReference>
<feature type="transmembrane region" description="Helical" evidence="1">
    <location>
        <begin position="199"/>
        <end position="217"/>
    </location>
</feature>
<feature type="transmembrane region" description="Helical" evidence="1">
    <location>
        <begin position="375"/>
        <end position="403"/>
    </location>
</feature>
<feature type="transmembrane region" description="Helical" evidence="1">
    <location>
        <begin position="251"/>
        <end position="276"/>
    </location>
</feature>
<gene>
    <name evidence="2" type="ORF">Fcan01_23808</name>
</gene>